<dbReference type="RefSeq" id="XP_040660130.1">
    <property type="nucleotide sequence ID" value="XM_040799247.1"/>
</dbReference>
<dbReference type="InterPro" id="IPR033138">
    <property type="entry name" value="Cu_oxidase_CS"/>
</dbReference>
<evidence type="ECO:0000256" key="5">
    <source>
        <dbReference type="ARBA" id="ARBA00023008"/>
    </source>
</evidence>
<name>A0A151GUM2_DRECN</name>
<evidence type="ECO:0000256" key="6">
    <source>
        <dbReference type="ARBA" id="ARBA00023180"/>
    </source>
</evidence>
<dbReference type="InterPro" id="IPR035666">
    <property type="entry name" value="MCO_CuRO_3"/>
</dbReference>
<feature type="domain" description="Plastocyanin-like" evidence="10">
    <location>
        <begin position="418"/>
        <end position="553"/>
    </location>
</feature>
<evidence type="ECO:0000256" key="8">
    <source>
        <dbReference type="SAM" id="SignalP"/>
    </source>
</evidence>
<keyword evidence="13" id="KW-1185">Reference proteome</keyword>
<dbReference type="InterPro" id="IPR002355">
    <property type="entry name" value="Cu_oxidase_Cu_BS"/>
</dbReference>
<dbReference type="Pfam" id="PF07731">
    <property type="entry name" value="Cu-oxidase_2"/>
    <property type="match status" value="1"/>
</dbReference>
<protein>
    <submittedName>
        <fullName evidence="12">Ascorbate oxidase</fullName>
    </submittedName>
</protein>
<evidence type="ECO:0000313" key="12">
    <source>
        <dbReference type="EMBL" id="KYK60778.1"/>
    </source>
</evidence>
<dbReference type="InterPro" id="IPR017762">
    <property type="entry name" value="Multicopper_oxidase_fun"/>
</dbReference>
<feature type="signal peptide" evidence="8">
    <location>
        <begin position="1"/>
        <end position="19"/>
    </location>
</feature>
<evidence type="ECO:0000256" key="4">
    <source>
        <dbReference type="ARBA" id="ARBA00023002"/>
    </source>
</evidence>
<dbReference type="PROSITE" id="PS00079">
    <property type="entry name" value="MULTICOPPER_OXIDASE1"/>
    <property type="match status" value="1"/>
</dbReference>
<accession>A0A151GUM2</accession>
<evidence type="ECO:0000313" key="13">
    <source>
        <dbReference type="Proteomes" id="UP000076580"/>
    </source>
</evidence>
<dbReference type="STRING" id="98403.A0A151GUM2"/>
<keyword evidence="6" id="KW-0325">Glycoprotein</keyword>
<dbReference type="GO" id="GO:0016491">
    <property type="term" value="F:oxidoreductase activity"/>
    <property type="evidence" value="ECO:0007669"/>
    <property type="project" value="UniProtKB-KW"/>
</dbReference>
<dbReference type="PANTHER" id="PTHR11709">
    <property type="entry name" value="MULTI-COPPER OXIDASE"/>
    <property type="match status" value="1"/>
</dbReference>
<comment type="similarity">
    <text evidence="1">Belongs to the multicopper oxidase family.</text>
</comment>
<organism evidence="12 13">
    <name type="scientific">Drechmeria coniospora</name>
    <name type="common">Nematophagous fungus</name>
    <name type="synonym">Meria coniospora</name>
    <dbReference type="NCBI Taxonomy" id="98403"/>
    <lineage>
        <taxon>Eukaryota</taxon>
        <taxon>Fungi</taxon>
        <taxon>Dikarya</taxon>
        <taxon>Ascomycota</taxon>
        <taxon>Pezizomycotina</taxon>
        <taxon>Sordariomycetes</taxon>
        <taxon>Hypocreomycetidae</taxon>
        <taxon>Hypocreales</taxon>
        <taxon>Ophiocordycipitaceae</taxon>
        <taxon>Drechmeria</taxon>
    </lineage>
</organism>
<evidence type="ECO:0000259" key="9">
    <source>
        <dbReference type="Pfam" id="PF00394"/>
    </source>
</evidence>
<dbReference type="AlphaFoldDB" id="A0A151GUM2"/>
<dbReference type="GeneID" id="63714559"/>
<sequence>MRRPLLLLLAHCLLATAASLVTHGGQFVPDHVLRVSSADIAIACERRRSAVVNGTVPGPTLRILAGRRTWIRVYNDMPKENLTMHWHGLAQRMAIFSDGSPQGSQWPIPPGHFFDYELHTTSDDAGTYFYHSHVGMQALTASGPLVVEDCRPPPFRYDDERILHWSDYFRQDDAAFEAGLTAVPFVFGGESQGVLLNGKGVALGREGAEGPLGSECSLPVIDVEPGRTYRFRFIGSTGLSLVSIAFEGHVNLHVVQADAGAWTRPVWVDRIQLGSGQRFDAIFKAKTAEELRKAGGKMTYVVQYETRDRPSVYRGYAVLRYANGGDFPGRPATPPLRIPEKTNAWLEYQLQPLYPGPRGHPTLAEVTRRVVMNSSQLVDPRTGQVVWRLAGLSWTDNAARTPLLVDIYKRGDAAMPSYDDAVRNGGWDPRTKAFPVKVGEVIEIVLQNTGSLKNGGSVDVHPFHAHGQHFYDLGSGDGLYDAAANEAKVVAMGYKAVERDTTMLHRYSNKTEPGAPAGWRVWRLRVEQPGVWLLHCHTLQHMMMGMQSAWVVGSADQIRNIPFHYAQGYLEYGGDAYGNSTHEPTAMHEFDDAKPESCPGQNAASQRLDDAGQDAAGQSPGKGPGQNAASQRLDDAGQDAAGQSPGKGPGQNAASQSPGKGPGQNAASQRLDDAG</sequence>
<feature type="domain" description="Plastocyanin-like" evidence="11">
    <location>
        <begin position="35"/>
        <end position="149"/>
    </location>
</feature>
<dbReference type="SUPFAM" id="SSF49503">
    <property type="entry name" value="Cupredoxins"/>
    <property type="match status" value="3"/>
</dbReference>
<dbReference type="Pfam" id="PF07732">
    <property type="entry name" value="Cu-oxidase_3"/>
    <property type="match status" value="1"/>
</dbReference>
<dbReference type="PANTHER" id="PTHR11709:SF394">
    <property type="entry name" value="FI03373P-RELATED"/>
    <property type="match status" value="1"/>
</dbReference>
<feature type="chain" id="PRO_5007580921" evidence="8">
    <location>
        <begin position="20"/>
        <end position="675"/>
    </location>
</feature>
<keyword evidence="2" id="KW-0479">Metal-binding</keyword>
<reference evidence="12 13" key="1">
    <citation type="journal article" date="2016" name="Sci. Rep.">
        <title>Insights into Adaptations to a Near-Obligate Nematode Endoparasitic Lifestyle from the Finished Genome of Drechmeria coniospora.</title>
        <authorList>
            <person name="Zhang L."/>
            <person name="Zhou Z."/>
            <person name="Guo Q."/>
            <person name="Fokkens L."/>
            <person name="Miskei M."/>
            <person name="Pocsi I."/>
            <person name="Zhang W."/>
            <person name="Chen M."/>
            <person name="Wang L."/>
            <person name="Sun Y."/>
            <person name="Donzelli B.G."/>
            <person name="Gibson D.M."/>
            <person name="Nelson D.R."/>
            <person name="Luo J.G."/>
            <person name="Rep M."/>
            <person name="Liu H."/>
            <person name="Yang S."/>
            <person name="Wang J."/>
            <person name="Krasnoff S.B."/>
            <person name="Xu Y."/>
            <person name="Molnar I."/>
            <person name="Lin M."/>
        </authorList>
    </citation>
    <scope>NUCLEOTIDE SEQUENCE [LARGE SCALE GENOMIC DNA]</scope>
    <source>
        <strain evidence="12 13">ARSEF 6962</strain>
    </source>
</reference>
<dbReference type="Proteomes" id="UP000076580">
    <property type="component" value="Chromosome 01"/>
</dbReference>
<dbReference type="InterPro" id="IPR045087">
    <property type="entry name" value="Cu-oxidase_fam"/>
</dbReference>
<evidence type="ECO:0000256" key="7">
    <source>
        <dbReference type="SAM" id="MobiDB-lite"/>
    </source>
</evidence>
<keyword evidence="3 8" id="KW-0732">Signal</keyword>
<comment type="caution">
    <text evidence="12">The sequence shown here is derived from an EMBL/GenBank/DDBJ whole genome shotgun (WGS) entry which is preliminary data.</text>
</comment>
<evidence type="ECO:0000256" key="2">
    <source>
        <dbReference type="ARBA" id="ARBA00022723"/>
    </source>
</evidence>
<dbReference type="InterPro" id="IPR011707">
    <property type="entry name" value="Cu-oxidase-like_N"/>
</dbReference>
<dbReference type="PROSITE" id="PS00080">
    <property type="entry name" value="MULTICOPPER_OXIDASE2"/>
    <property type="match status" value="1"/>
</dbReference>
<evidence type="ECO:0000256" key="3">
    <source>
        <dbReference type="ARBA" id="ARBA00022729"/>
    </source>
</evidence>
<dbReference type="InterPro" id="IPR011706">
    <property type="entry name" value="Cu-oxidase_C"/>
</dbReference>
<dbReference type="InParanoid" id="A0A151GUM2"/>
<dbReference type="GO" id="GO:0005507">
    <property type="term" value="F:copper ion binding"/>
    <property type="evidence" value="ECO:0007669"/>
    <property type="project" value="InterPro"/>
</dbReference>
<gene>
    <name evidence="12" type="ORF">DCS_01916</name>
</gene>
<dbReference type="CDD" id="cd13895">
    <property type="entry name" value="CuRO_3_AAO_like_2"/>
    <property type="match status" value="1"/>
</dbReference>
<proteinExistence type="inferred from homology"/>
<dbReference type="InterPro" id="IPR001117">
    <property type="entry name" value="Cu-oxidase_2nd"/>
</dbReference>
<evidence type="ECO:0000259" key="10">
    <source>
        <dbReference type="Pfam" id="PF07731"/>
    </source>
</evidence>
<dbReference type="CDD" id="cd13873">
    <property type="entry name" value="CuRO_2_AAO_like_2"/>
    <property type="match status" value="1"/>
</dbReference>
<dbReference type="InterPro" id="IPR008972">
    <property type="entry name" value="Cupredoxin"/>
</dbReference>
<dbReference type="Gene3D" id="2.60.40.420">
    <property type="entry name" value="Cupredoxins - blue copper proteins"/>
    <property type="match status" value="3"/>
</dbReference>
<feature type="compositionally biased region" description="Basic and acidic residues" evidence="7">
    <location>
        <begin position="585"/>
        <end position="595"/>
    </location>
</feature>
<evidence type="ECO:0000259" key="11">
    <source>
        <dbReference type="Pfam" id="PF07732"/>
    </source>
</evidence>
<feature type="domain" description="Plastocyanin-like" evidence="9">
    <location>
        <begin position="160"/>
        <end position="288"/>
    </location>
</feature>
<keyword evidence="5" id="KW-0186">Copper</keyword>
<dbReference type="NCBIfam" id="TIGR03390">
    <property type="entry name" value="ascorbOXfungal"/>
    <property type="match status" value="1"/>
</dbReference>
<feature type="region of interest" description="Disordered" evidence="7">
    <location>
        <begin position="580"/>
        <end position="675"/>
    </location>
</feature>
<evidence type="ECO:0000256" key="1">
    <source>
        <dbReference type="ARBA" id="ARBA00010609"/>
    </source>
</evidence>
<dbReference type="EMBL" id="LAYC01000001">
    <property type="protein sequence ID" value="KYK60778.1"/>
    <property type="molecule type" value="Genomic_DNA"/>
</dbReference>
<keyword evidence="4" id="KW-0560">Oxidoreductase</keyword>
<dbReference type="Pfam" id="PF00394">
    <property type="entry name" value="Cu-oxidase"/>
    <property type="match status" value="1"/>
</dbReference>